<dbReference type="PROSITE" id="PS51257">
    <property type="entry name" value="PROKAR_LIPOPROTEIN"/>
    <property type="match status" value="1"/>
</dbReference>
<organism evidence="5 6">
    <name type="scientific">Geodermatophilus sabuli</name>
    <dbReference type="NCBI Taxonomy" id="1564158"/>
    <lineage>
        <taxon>Bacteria</taxon>
        <taxon>Bacillati</taxon>
        <taxon>Actinomycetota</taxon>
        <taxon>Actinomycetes</taxon>
        <taxon>Geodermatophilales</taxon>
        <taxon>Geodermatophilaceae</taxon>
        <taxon>Geodermatophilus</taxon>
    </lineage>
</organism>
<feature type="compositionally biased region" description="Polar residues" evidence="1">
    <location>
        <begin position="98"/>
        <end position="108"/>
    </location>
</feature>
<protein>
    <submittedName>
        <fullName evidence="5">DUF2207 domain-containing protein</fullName>
    </submittedName>
</protein>
<feature type="domain" description="DUF2207" evidence="3">
    <location>
        <begin position="38"/>
        <end position="225"/>
    </location>
</feature>
<dbReference type="Proteomes" id="UP000470246">
    <property type="component" value="Unassembled WGS sequence"/>
</dbReference>
<dbReference type="Pfam" id="PF20990">
    <property type="entry name" value="DUF2207_C"/>
    <property type="match status" value="1"/>
</dbReference>
<keyword evidence="2" id="KW-0472">Membrane</keyword>
<dbReference type="InterPro" id="IPR018702">
    <property type="entry name" value="DUF2207"/>
</dbReference>
<feature type="transmembrane region" description="Helical" evidence="2">
    <location>
        <begin position="249"/>
        <end position="270"/>
    </location>
</feature>
<dbReference type="EMBL" id="JAAGWF010000002">
    <property type="protein sequence ID" value="NEK56461.1"/>
    <property type="molecule type" value="Genomic_DNA"/>
</dbReference>
<reference evidence="5 6" key="1">
    <citation type="submission" date="2020-02" db="EMBL/GenBank/DDBJ databases">
        <title>Geodermatophilus sabuli CPCC 205279 I12A-02694.</title>
        <authorList>
            <person name="Jiang Z."/>
        </authorList>
    </citation>
    <scope>NUCLEOTIDE SEQUENCE [LARGE SCALE GENOMIC DNA]</scope>
    <source>
        <strain evidence="5 6">I12A-02694</strain>
    </source>
</reference>
<dbReference type="RefSeq" id="WP_163479647.1">
    <property type="nucleotide sequence ID" value="NZ_JAAGWF010000002.1"/>
</dbReference>
<feature type="region of interest" description="Disordered" evidence="1">
    <location>
        <begin position="570"/>
        <end position="593"/>
    </location>
</feature>
<comment type="caution">
    <text evidence="5">The sequence shown here is derived from an EMBL/GenBank/DDBJ whole genome shotgun (WGS) entry which is preliminary data.</text>
</comment>
<evidence type="ECO:0000256" key="2">
    <source>
        <dbReference type="SAM" id="Phobius"/>
    </source>
</evidence>
<name>A0A7K3VUZ2_9ACTN</name>
<evidence type="ECO:0000256" key="1">
    <source>
        <dbReference type="SAM" id="MobiDB-lite"/>
    </source>
</evidence>
<evidence type="ECO:0000259" key="3">
    <source>
        <dbReference type="Pfam" id="PF09972"/>
    </source>
</evidence>
<dbReference type="AlphaFoldDB" id="A0A7K3VUZ2"/>
<feature type="domain" description="Predicted membrane protein YciQ-like C-terminal" evidence="4">
    <location>
        <begin position="291"/>
        <end position="529"/>
    </location>
</feature>
<feature type="compositionally biased region" description="Gly residues" evidence="1">
    <location>
        <begin position="575"/>
        <end position="593"/>
    </location>
</feature>
<dbReference type="Pfam" id="PF09972">
    <property type="entry name" value="DUF2207"/>
    <property type="match status" value="1"/>
</dbReference>
<feature type="transmembrane region" description="Helical" evidence="2">
    <location>
        <begin position="442"/>
        <end position="460"/>
    </location>
</feature>
<feature type="region of interest" description="Disordered" evidence="1">
    <location>
        <begin position="94"/>
        <end position="116"/>
    </location>
</feature>
<gene>
    <name evidence="5" type="ORF">GCU56_01045</name>
</gene>
<keyword evidence="2" id="KW-1133">Transmembrane helix</keyword>
<feature type="transmembrane region" description="Helical" evidence="2">
    <location>
        <begin position="418"/>
        <end position="436"/>
    </location>
</feature>
<accession>A0A7K3VUZ2</accession>
<keyword evidence="6" id="KW-1185">Reference proteome</keyword>
<dbReference type="InterPro" id="IPR048389">
    <property type="entry name" value="YciQ-like_C"/>
</dbReference>
<sequence length="593" mass="60777">MPARGTMGRGAARRLAALLLVTGVLAVAGCSGDGAGERIRSYDIGITAAADGSLTVEETIDYDFAGEERHGIVRSVPDRVHLEQTLDRRYPVDDVTVRSPTGAPTATEVSGEDGGLSIRVGDEDTEISGRHTYVLTYRVAAVADPGADGDRLAWNAVGTGWEVPIEQARVRLSGPPGAVPSAVDCVVGGADARTPCAAETGPGGELRAAAADLDPGEGLTVGATFPAGTFAGAEPVLEETFSPALAFRLTPATGGLALAGLLALVLPVLARSRRGSAWPRRGEPVAAQLTPPADARPAQLGTVLDGYAQRHEVTATLLDLAVRGALRIEEVDGPDGARAEGDPPADWRLVRTADGGDDLRGYERQLLDEVFAEGDVVTLSDLQARFGAIASRTCAAVYDDVVALGWFTAHPAAVRRRWWTAGALVFLGGAALTAVLALTTTWALAGTGVALAGLVLLGLAGRMPRRTAAGAQLRERTAAFRDSLAAAEPRWLTEPVRVPDLAGAARTDTAVRYLPHAVALGVAEQWSRAVDRSGAAVAPDWYTPAPGASSTPVWPALLVFSSPTNPALAPPAPAGGAGTSVGGAAGGGGGGSW</sequence>
<evidence type="ECO:0000313" key="5">
    <source>
        <dbReference type="EMBL" id="NEK56461.1"/>
    </source>
</evidence>
<keyword evidence="2" id="KW-0812">Transmembrane</keyword>
<proteinExistence type="predicted"/>
<evidence type="ECO:0000259" key="4">
    <source>
        <dbReference type="Pfam" id="PF20990"/>
    </source>
</evidence>
<evidence type="ECO:0000313" key="6">
    <source>
        <dbReference type="Proteomes" id="UP000470246"/>
    </source>
</evidence>